<keyword evidence="2" id="KW-0378">Hydrolase</keyword>
<proteinExistence type="predicted"/>
<comment type="caution">
    <text evidence="7">The sequence shown here is derived from an EMBL/GenBank/DDBJ whole genome shotgun (WGS) entry which is preliminary data.</text>
</comment>
<evidence type="ECO:0000256" key="3">
    <source>
        <dbReference type="ARBA" id="ARBA00022806"/>
    </source>
</evidence>
<evidence type="ECO:0000313" key="8">
    <source>
        <dbReference type="Proteomes" id="UP000483035"/>
    </source>
</evidence>
<name>A0A6L9UBU2_9HYPH</name>
<dbReference type="Pfam" id="PF00270">
    <property type="entry name" value="DEAD"/>
    <property type="match status" value="1"/>
</dbReference>
<dbReference type="PROSITE" id="PS51192">
    <property type="entry name" value="HELICASE_ATP_BIND_1"/>
    <property type="match status" value="1"/>
</dbReference>
<dbReference type="GO" id="GO:0005524">
    <property type="term" value="F:ATP binding"/>
    <property type="evidence" value="ECO:0007669"/>
    <property type="project" value="UniProtKB-KW"/>
</dbReference>
<dbReference type="PANTHER" id="PTHR47961:SF6">
    <property type="entry name" value="DNA-DIRECTED DNA POLYMERASE"/>
    <property type="match status" value="1"/>
</dbReference>
<dbReference type="EMBL" id="WUEY01000018">
    <property type="protein sequence ID" value="NEI73383.1"/>
    <property type="molecule type" value="Genomic_DNA"/>
</dbReference>
<dbReference type="SUPFAM" id="SSF52540">
    <property type="entry name" value="P-loop containing nucleoside triphosphate hydrolases"/>
    <property type="match status" value="1"/>
</dbReference>
<dbReference type="GO" id="GO:0003676">
    <property type="term" value="F:nucleic acid binding"/>
    <property type="evidence" value="ECO:0007669"/>
    <property type="project" value="InterPro"/>
</dbReference>
<dbReference type="Proteomes" id="UP000483035">
    <property type="component" value="Unassembled WGS sequence"/>
</dbReference>
<reference evidence="7 8" key="1">
    <citation type="submission" date="2019-12" db="EMBL/GenBank/DDBJ databases">
        <title>Rhizobium genotypes associated with high levels of biological nitrogen fixation by grain legumes in a temperate-maritime cropping system.</title>
        <authorList>
            <person name="Maluk M."/>
            <person name="Francesc Ferrando Molina F."/>
            <person name="Lopez Del Egido L."/>
            <person name="Lafos M."/>
            <person name="Langarica-Fuentes A."/>
            <person name="Gebre Yohannes G."/>
            <person name="Young M.W."/>
            <person name="Martin P."/>
            <person name="Gantlett R."/>
            <person name="Kenicer G."/>
            <person name="Hawes C."/>
            <person name="Begg G.S."/>
            <person name="Quilliam R.S."/>
            <person name="Squire G.R."/>
            <person name="Poole P.S."/>
            <person name="Young P.W."/>
            <person name="Iannetta P.M."/>
            <person name="James E.K."/>
        </authorList>
    </citation>
    <scope>NUCLEOTIDE SEQUENCE [LARGE SCALE GENOMIC DNA]</scope>
    <source>
        <strain evidence="7 8">JHI1118</strain>
    </source>
</reference>
<keyword evidence="1" id="KW-0547">Nucleotide-binding</keyword>
<evidence type="ECO:0000259" key="6">
    <source>
        <dbReference type="PROSITE" id="PS51194"/>
    </source>
</evidence>
<dbReference type="GO" id="GO:0004386">
    <property type="term" value="F:helicase activity"/>
    <property type="evidence" value="ECO:0007669"/>
    <property type="project" value="UniProtKB-KW"/>
</dbReference>
<dbReference type="Gene3D" id="3.40.50.300">
    <property type="entry name" value="P-loop containing nucleotide triphosphate hydrolases"/>
    <property type="match status" value="2"/>
</dbReference>
<protein>
    <submittedName>
        <fullName evidence="7">DEAD/DEAH box helicase</fullName>
    </submittedName>
</protein>
<dbReference type="AlphaFoldDB" id="A0A6L9UBU2"/>
<dbReference type="GO" id="GO:0016787">
    <property type="term" value="F:hydrolase activity"/>
    <property type="evidence" value="ECO:0007669"/>
    <property type="project" value="UniProtKB-KW"/>
</dbReference>
<dbReference type="InterPro" id="IPR011545">
    <property type="entry name" value="DEAD/DEAH_box_helicase_dom"/>
</dbReference>
<keyword evidence="3 7" id="KW-0347">Helicase</keyword>
<evidence type="ECO:0000256" key="4">
    <source>
        <dbReference type="ARBA" id="ARBA00022840"/>
    </source>
</evidence>
<feature type="domain" description="Helicase ATP-binding" evidence="5">
    <location>
        <begin position="311"/>
        <end position="482"/>
    </location>
</feature>
<dbReference type="PROSITE" id="PS51194">
    <property type="entry name" value="HELICASE_CTER"/>
    <property type="match status" value="1"/>
</dbReference>
<dbReference type="InterPro" id="IPR001650">
    <property type="entry name" value="Helicase_C-like"/>
</dbReference>
<organism evidence="7 8">
    <name type="scientific">Rhizobium lusitanum</name>
    <dbReference type="NCBI Taxonomy" id="293958"/>
    <lineage>
        <taxon>Bacteria</taxon>
        <taxon>Pseudomonadati</taxon>
        <taxon>Pseudomonadota</taxon>
        <taxon>Alphaproteobacteria</taxon>
        <taxon>Hyphomicrobiales</taxon>
        <taxon>Rhizobiaceae</taxon>
        <taxon>Rhizobium/Agrobacterium group</taxon>
        <taxon>Rhizobium</taxon>
    </lineage>
</organism>
<accession>A0A6L9UBU2</accession>
<dbReference type="SMART" id="SM00487">
    <property type="entry name" value="DEXDc"/>
    <property type="match status" value="1"/>
</dbReference>
<evidence type="ECO:0000313" key="7">
    <source>
        <dbReference type="EMBL" id="NEI73383.1"/>
    </source>
</evidence>
<dbReference type="InterPro" id="IPR027417">
    <property type="entry name" value="P-loop_NTPase"/>
</dbReference>
<evidence type="ECO:0000259" key="5">
    <source>
        <dbReference type="PROSITE" id="PS51192"/>
    </source>
</evidence>
<dbReference type="RefSeq" id="WP_163991663.1">
    <property type="nucleotide sequence ID" value="NZ_WUEY01000018.1"/>
</dbReference>
<dbReference type="InterPro" id="IPR014001">
    <property type="entry name" value="Helicase_ATP-bd"/>
</dbReference>
<evidence type="ECO:0000256" key="1">
    <source>
        <dbReference type="ARBA" id="ARBA00022741"/>
    </source>
</evidence>
<dbReference type="InterPro" id="IPR050474">
    <property type="entry name" value="Hel308_SKI2-like"/>
</dbReference>
<feature type="domain" description="Helicase C-terminal" evidence="6">
    <location>
        <begin position="590"/>
        <end position="824"/>
    </location>
</feature>
<sequence length="1096" mass="119998">MFDPITSAIIASAPALSGLDLDDLPKRLTQAFSEIVAARIELRGQKRDEPPEALVRTIREMQRLASAHESYVALLPDRDNRSAAAFVAASAHQVCLSGTYKPDGYVSYLDGASLSAEVCASLLFLIAEAHADAAECAKRISAPTDPDRAVEAALLNAIRWLCLGRVHLIAAITVPELPIYAESGDTAVSALYLELLRGVKNLALRIQRRTDLPLEVGGVELSANFFNRVKQLSIGQLDDIFGTGDPVFSLFPGPLHLANLLLAVDRDLVGSALSRIPTPDQVPDQDWWRIVKRMSGGRPFLWRNHMAAIDSGYLNKGVSAAISFPTGGGKSTLSELKIATALLREEKVVFLAPTHALVDQTARSLQKTFKTFDFEILGDVADDSSDGLIELPEAIVTTPERCLMLLTTQPEAFKDLGLVVFDECHLLHPRDAEKSRRSIDAMLALLNLSLVAPNADLLLLSAMMKNTEEIASWVGDLTGRNCLALNLAWKPTRQVRGTVVYAAKRINELNETLTDARASLSNVNAPKAVTDTLTARPFGFFGLLQTWATRDRRDYALLPLLADEHALSTGTTKRRKTWYLTPNGNHTSTLIAAAAAEADLKTLVFVQSVVLAESAVREFREWDSRAPVTLTEAELDHYRIASEEMGGAGFCYISVDEHGNYSGGAAGHHSLLLREERLLHESLFRRADGLKVLFATSTLAQGMNLPSELVIIAGDSRFDPEKEKLAQLEAHELLNAAGRAGRAGENSQGMVLVVPSKVVEFDEEKGLINAHWMTLQSIFSQSDQCLEIDDPTTVLLDRIQAGTWGDAMSTYFVSRLPPADEDGSDGTLRNVLNKSLAAFKARQRGDEQWMEDRISAVFSARNQIPVAAEDGWLDRVSGLTGVGIESLRQIAAAFEPVETFESTDAAIATLLKWLLADPRRLFEVMRPENVDDFFGVAFGKLNIEEKAGYALPIIWDCLDAWMSGAPLKDIEAKYPNGDSVRCKHARHFVLRMVPDLAFFAGLPARLSAARHSDKGEEEALSIVLSTLGAAVREGCDSPEALAVRIISARRTTSRVAARTEFDLLKAYFPAGSWNETFEKTQERARNAKLIRAFVVP</sequence>
<dbReference type="SMART" id="SM00490">
    <property type="entry name" value="HELICc"/>
    <property type="match status" value="1"/>
</dbReference>
<dbReference type="PANTHER" id="PTHR47961">
    <property type="entry name" value="DNA POLYMERASE THETA, PUTATIVE (AFU_ORTHOLOGUE AFUA_1G05260)-RELATED"/>
    <property type="match status" value="1"/>
</dbReference>
<keyword evidence="4" id="KW-0067">ATP-binding</keyword>
<gene>
    <name evidence="7" type="ORF">GR212_27905</name>
</gene>
<evidence type="ECO:0000256" key="2">
    <source>
        <dbReference type="ARBA" id="ARBA00022801"/>
    </source>
</evidence>